<dbReference type="Pfam" id="PF01531">
    <property type="entry name" value="Glyco_transf_11"/>
    <property type="match status" value="1"/>
</dbReference>
<dbReference type="PANTHER" id="PTHR11927">
    <property type="entry name" value="GALACTOSIDE 2-L-FUCOSYLTRANSFERASE"/>
    <property type="match status" value="1"/>
</dbReference>
<proteinExistence type="predicted"/>
<evidence type="ECO:0000256" key="2">
    <source>
        <dbReference type="ARBA" id="ARBA00022679"/>
    </source>
</evidence>
<dbReference type="InterPro" id="IPR002516">
    <property type="entry name" value="Glyco_trans_11"/>
</dbReference>
<evidence type="ECO:0008006" key="4">
    <source>
        <dbReference type="Google" id="ProtNLM"/>
    </source>
</evidence>
<organism evidence="3">
    <name type="scientific">viral metagenome</name>
    <dbReference type="NCBI Taxonomy" id="1070528"/>
    <lineage>
        <taxon>unclassified sequences</taxon>
        <taxon>metagenomes</taxon>
        <taxon>organismal metagenomes</taxon>
    </lineage>
</organism>
<dbReference type="CDD" id="cd11301">
    <property type="entry name" value="Fut1_Fut2_like"/>
    <property type="match status" value="1"/>
</dbReference>
<dbReference type="EMBL" id="MN739571">
    <property type="protein sequence ID" value="QHT13498.1"/>
    <property type="molecule type" value="Genomic_DNA"/>
</dbReference>
<reference evidence="3" key="1">
    <citation type="journal article" date="2020" name="Nature">
        <title>Giant virus diversity and host interactions through global metagenomics.</title>
        <authorList>
            <person name="Schulz F."/>
            <person name="Roux S."/>
            <person name="Paez-Espino D."/>
            <person name="Jungbluth S."/>
            <person name="Walsh D.A."/>
            <person name="Denef V.J."/>
            <person name="McMahon K.D."/>
            <person name="Konstantinidis K.T."/>
            <person name="Eloe-Fadrosh E.A."/>
            <person name="Kyrpides N.C."/>
            <person name="Woyke T."/>
        </authorList>
    </citation>
    <scope>NUCLEOTIDE SEQUENCE</scope>
    <source>
        <strain evidence="3">GVMAG-M-3300023174-131</strain>
    </source>
</reference>
<dbReference type="GO" id="GO:0008107">
    <property type="term" value="F:galactoside 2-alpha-L-fucosyltransferase activity"/>
    <property type="evidence" value="ECO:0007669"/>
    <property type="project" value="InterPro"/>
</dbReference>
<name>A0A6C0D9J6_9ZZZZ</name>
<evidence type="ECO:0000313" key="3">
    <source>
        <dbReference type="EMBL" id="QHT13498.1"/>
    </source>
</evidence>
<dbReference type="GO" id="GO:0016020">
    <property type="term" value="C:membrane"/>
    <property type="evidence" value="ECO:0007669"/>
    <property type="project" value="InterPro"/>
</dbReference>
<dbReference type="PANTHER" id="PTHR11927:SF9">
    <property type="entry name" value="L-FUCOSYLTRANSFERASE"/>
    <property type="match status" value="1"/>
</dbReference>
<dbReference type="AlphaFoldDB" id="A0A6C0D9J6"/>
<dbReference type="GO" id="GO:0005975">
    <property type="term" value="P:carbohydrate metabolic process"/>
    <property type="evidence" value="ECO:0007669"/>
    <property type="project" value="InterPro"/>
</dbReference>
<evidence type="ECO:0000256" key="1">
    <source>
        <dbReference type="ARBA" id="ARBA00022676"/>
    </source>
</evidence>
<accession>A0A6C0D9J6</accession>
<keyword evidence="1" id="KW-0328">Glycosyltransferase</keyword>
<dbReference type="Gene3D" id="3.90.550.50">
    <property type="match status" value="1"/>
</dbReference>
<sequence length="503" mass="59710">MAKITSSIASYKDSLIVCIVVCENDINKINLIKNTWFKLGATDYKYYFIIDDIYDFGKDESFIYINNLNLDTHFNIFRYFYSFNYDFIYISYLDSFLNINNLIKFLNSLDSTKKLYIGGHGDYRTINDNKYYFHSHSPGIVLTKPATNLLLDENLMVNYNIECSNNGLINLSGVALGYYATIYNFQLINNPNFYYCNWKGEPCHPNKTNITNLICCFNMDEQNMIEYYNYILNHKPQNFTDQTLVICPGGGLGNVLFQYFAGYSLSKQYNCKVYYQKNYNYWRGDMNKYRMFQHLDFINIEDINQQNFSDYNEKDFFYNPIKLENKNYKIFGYYQSFKYSEKYIDQIKFDLFYNLSTLYFNIEKKYFEMKNSKETCLIHVRRGDYLQYHNVHPICKDEYYIKGIQAIPDCKYLVFSDDINFIKNWSVFKNQDYEIVDLIDPEETLILMSMCDNFIIANSTLSLVAYLLRNNKNAKLVGPKIWFGDAGYKYKIEDIIPSNAILI</sequence>
<protein>
    <recommendedName>
        <fullName evidence="4">Glycosyltransferase</fullName>
    </recommendedName>
</protein>
<keyword evidence="2" id="KW-0808">Transferase</keyword>